<feature type="domain" description="Cyclic nucleotide-binding" evidence="1">
    <location>
        <begin position="13"/>
        <end position="133"/>
    </location>
</feature>
<evidence type="ECO:0000313" key="3">
    <source>
        <dbReference type="Proteomes" id="UP001529380"/>
    </source>
</evidence>
<sequence length="239" mass="26700">MEEWLEALKRDRLFGSLGEEALRHKLLPLAAERHYAAGEVLLRPQQTEERLGLILERRVQILQLFPSGASSLMAVLRPGGLLGVDLVFTRTLASPYHAVASEDTRVLYLPAAPLTRPGPLTPEECMAVMRQALLILSHDNMKKHYRLTILSQRGLRQRVLAYLSMQATRRKNASFSIPFSREELASYLCEPQRALSRTSPDGTGRVDPVSEKPFYSSYPTGINNKAAARKSPAAALFTF</sequence>
<dbReference type="InterPro" id="IPR018490">
    <property type="entry name" value="cNMP-bd_dom_sf"/>
</dbReference>
<name>A0ABT7UR41_9FIRM</name>
<dbReference type="Proteomes" id="UP001529380">
    <property type="component" value="Unassembled WGS sequence"/>
</dbReference>
<dbReference type="EMBL" id="JAUDCL010000013">
    <property type="protein sequence ID" value="MDM8201364.1"/>
    <property type="molecule type" value="Genomic_DNA"/>
</dbReference>
<organism evidence="2 3">
    <name type="scientific">Allofournierella massiliensis</name>
    <dbReference type="NCBI Taxonomy" id="1650663"/>
    <lineage>
        <taxon>Bacteria</taxon>
        <taxon>Bacillati</taxon>
        <taxon>Bacillota</taxon>
        <taxon>Clostridia</taxon>
        <taxon>Eubacteriales</taxon>
        <taxon>Oscillospiraceae</taxon>
        <taxon>Allofournierella</taxon>
    </lineage>
</organism>
<comment type="caution">
    <text evidence="2">The sequence shown here is derived from an EMBL/GenBank/DDBJ whole genome shotgun (WGS) entry which is preliminary data.</text>
</comment>
<dbReference type="SUPFAM" id="SSF51206">
    <property type="entry name" value="cAMP-binding domain-like"/>
    <property type="match status" value="1"/>
</dbReference>
<proteinExistence type="predicted"/>
<evidence type="ECO:0000259" key="1">
    <source>
        <dbReference type="SMART" id="SM00100"/>
    </source>
</evidence>
<dbReference type="RefSeq" id="WP_289599905.1">
    <property type="nucleotide sequence ID" value="NZ_JAUDCL010000013.1"/>
</dbReference>
<reference evidence="3" key="2">
    <citation type="submission" date="2023-06" db="EMBL/GenBank/DDBJ databases">
        <title>Identification and characterization of horizontal gene transfer across gut microbiota members of farm animals based on homology search.</title>
        <authorList>
            <person name="Zeman M."/>
            <person name="Kubasova T."/>
            <person name="Jahodarova E."/>
            <person name="Nykrynova M."/>
            <person name="Rychlik I."/>
        </authorList>
    </citation>
    <scope>NUCLEOTIDE SEQUENCE [LARGE SCALE GENOMIC DNA]</scope>
    <source>
        <strain evidence="3">ET340</strain>
    </source>
</reference>
<reference evidence="2 3" key="1">
    <citation type="submission" date="2023-06" db="EMBL/GenBank/DDBJ databases">
        <title>Identification and characterization of horizontal gene transfer across gut microbiota members of farm animals based on homology search.</title>
        <authorList>
            <person name="Schwarzerova J."/>
            <person name="Nykrynova M."/>
            <person name="Jureckova K."/>
            <person name="Cejkova D."/>
            <person name="Rychlik I."/>
        </authorList>
    </citation>
    <scope>NUCLEOTIDE SEQUENCE [LARGE SCALE GENOMIC DNA]</scope>
    <source>
        <strain evidence="2 3">ET340</strain>
    </source>
</reference>
<dbReference type="SMART" id="SM00100">
    <property type="entry name" value="cNMP"/>
    <property type="match status" value="1"/>
</dbReference>
<dbReference type="Pfam" id="PF00027">
    <property type="entry name" value="cNMP_binding"/>
    <property type="match status" value="1"/>
</dbReference>
<dbReference type="Gene3D" id="2.60.120.10">
    <property type="entry name" value="Jelly Rolls"/>
    <property type="match status" value="1"/>
</dbReference>
<dbReference type="CDD" id="cd00038">
    <property type="entry name" value="CAP_ED"/>
    <property type="match status" value="1"/>
</dbReference>
<gene>
    <name evidence="2" type="ORF">QUW08_08690</name>
</gene>
<protein>
    <submittedName>
        <fullName evidence="2">Crp/Fnr family transcriptional regulator</fullName>
    </submittedName>
</protein>
<accession>A0ABT7UR41</accession>
<dbReference type="InterPro" id="IPR000595">
    <property type="entry name" value="cNMP-bd_dom"/>
</dbReference>
<dbReference type="InterPro" id="IPR014710">
    <property type="entry name" value="RmlC-like_jellyroll"/>
</dbReference>
<keyword evidence="3" id="KW-1185">Reference proteome</keyword>
<evidence type="ECO:0000313" key="2">
    <source>
        <dbReference type="EMBL" id="MDM8201364.1"/>
    </source>
</evidence>
<reference evidence="2 3" key="3">
    <citation type="submission" date="2023-06" db="EMBL/GenBank/DDBJ databases">
        <authorList>
            <person name="Zeman M."/>
            <person name="Kubasova T."/>
            <person name="Jahodarova E."/>
            <person name="Nykrynova M."/>
            <person name="Rychlik I."/>
        </authorList>
    </citation>
    <scope>NUCLEOTIDE SEQUENCE [LARGE SCALE GENOMIC DNA]</scope>
    <source>
        <strain evidence="2 3">ET340</strain>
    </source>
</reference>